<evidence type="ECO:0000313" key="2">
    <source>
        <dbReference type="Proteomes" id="UP000319499"/>
    </source>
</evidence>
<dbReference type="AlphaFoldDB" id="A0A563DFT7"/>
<dbReference type="EMBL" id="SELH01000016">
    <property type="protein sequence ID" value="TWP29158.1"/>
    <property type="molecule type" value="Genomic_DNA"/>
</dbReference>
<proteinExistence type="predicted"/>
<evidence type="ECO:0000313" key="1">
    <source>
        <dbReference type="EMBL" id="TWP29158.1"/>
    </source>
</evidence>
<sequence length="141" mass="16732">MWTKVYFNQQSIQRETPRSVLIKMPNHSKYKGYSFWHPAKLVRREGGKGYHLSFSFSDDFNFNVIKYGQGRYNSNEIISEYELDAEDMKEVWQVVDRSIQVSVTDEIQKKKDENHLEIIVEEIIPKKESPLDSNEIDDLRL</sequence>
<reference evidence="1 2" key="1">
    <citation type="submission" date="2019-02" db="EMBL/GenBank/DDBJ databases">
        <title>Apibacter muscae sp. nov.: a novel member of the house fly microbiota.</title>
        <authorList>
            <person name="Park R."/>
        </authorList>
    </citation>
    <scope>NUCLEOTIDE SEQUENCE [LARGE SCALE GENOMIC DNA]</scope>
    <source>
        <strain evidence="1 2">AL1</strain>
    </source>
</reference>
<accession>A0A563DFT7</accession>
<organism evidence="1 2">
    <name type="scientific">Apibacter muscae</name>
    <dbReference type="NCBI Taxonomy" id="2509004"/>
    <lineage>
        <taxon>Bacteria</taxon>
        <taxon>Pseudomonadati</taxon>
        <taxon>Bacteroidota</taxon>
        <taxon>Flavobacteriia</taxon>
        <taxon>Flavobacteriales</taxon>
        <taxon>Weeksellaceae</taxon>
        <taxon>Apibacter</taxon>
    </lineage>
</organism>
<keyword evidence="2" id="KW-1185">Reference proteome</keyword>
<dbReference type="OrthoDB" id="2363103at2"/>
<protein>
    <submittedName>
        <fullName evidence="1">Uncharacterized protein</fullName>
    </submittedName>
</protein>
<dbReference type="Proteomes" id="UP000319499">
    <property type="component" value="Unassembled WGS sequence"/>
</dbReference>
<name>A0A563DFT7_9FLAO</name>
<dbReference type="RefSeq" id="WP_146292191.1">
    <property type="nucleotide sequence ID" value="NZ_SELH01000016.1"/>
</dbReference>
<comment type="caution">
    <text evidence="1">The sequence shown here is derived from an EMBL/GenBank/DDBJ whole genome shotgun (WGS) entry which is preliminary data.</text>
</comment>
<gene>
    <name evidence="1" type="ORF">ETU09_04770</name>
</gene>